<gene>
    <name evidence="1" type="ORF">Goari_000308</name>
</gene>
<name>A0A7J8YG96_GOSAI</name>
<organism evidence="1 2">
    <name type="scientific">Gossypium aridum</name>
    <name type="common">American cotton</name>
    <name type="synonym">Erioxylum aridum</name>
    <dbReference type="NCBI Taxonomy" id="34290"/>
    <lineage>
        <taxon>Eukaryota</taxon>
        <taxon>Viridiplantae</taxon>
        <taxon>Streptophyta</taxon>
        <taxon>Embryophyta</taxon>
        <taxon>Tracheophyta</taxon>
        <taxon>Spermatophyta</taxon>
        <taxon>Magnoliopsida</taxon>
        <taxon>eudicotyledons</taxon>
        <taxon>Gunneridae</taxon>
        <taxon>Pentapetalae</taxon>
        <taxon>rosids</taxon>
        <taxon>malvids</taxon>
        <taxon>Malvales</taxon>
        <taxon>Malvaceae</taxon>
        <taxon>Malvoideae</taxon>
        <taxon>Gossypium</taxon>
    </lineage>
</organism>
<evidence type="ECO:0000313" key="2">
    <source>
        <dbReference type="Proteomes" id="UP000593577"/>
    </source>
</evidence>
<comment type="caution">
    <text evidence="1">The sequence shown here is derived from an EMBL/GenBank/DDBJ whole genome shotgun (WGS) entry which is preliminary data.</text>
</comment>
<sequence length="28" mass="3295">MTRSLFSQIILRILFLFAKVNLMVQKAL</sequence>
<reference evidence="1 2" key="1">
    <citation type="journal article" date="2019" name="Genome Biol. Evol.">
        <title>Insights into the evolution of the New World diploid cottons (Gossypium, subgenus Houzingenia) based on genome sequencing.</title>
        <authorList>
            <person name="Grover C.E."/>
            <person name="Arick M.A. 2nd"/>
            <person name="Thrash A."/>
            <person name="Conover J.L."/>
            <person name="Sanders W.S."/>
            <person name="Peterson D.G."/>
            <person name="Frelichowski J.E."/>
            <person name="Scheffler J.A."/>
            <person name="Scheffler B.E."/>
            <person name="Wendel J.F."/>
        </authorList>
    </citation>
    <scope>NUCLEOTIDE SEQUENCE [LARGE SCALE GENOMIC DNA]</scope>
    <source>
        <strain evidence="1">185</strain>
        <tissue evidence="1">Leaf</tissue>
    </source>
</reference>
<keyword evidence="2" id="KW-1185">Reference proteome</keyword>
<proteinExistence type="predicted"/>
<protein>
    <submittedName>
        <fullName evidence="1">Uncharacterized protein</fullName>
    </submittedName>
</protein>
<dbReference type="EMBL" id="JABFAA010000013">
    <property type="protein sequence ID" value="MBA0698603.1"/>
    <property type="molecule type" value="Genomic_DNA"/>
</dbReference>
<dbReference type="AlphaFoldDB" id="A0A7J8YG96"/>
<dbReference type="Proteomes" id="UP000593577">
    <property type="component" value="Unassembled WGS sequence"/>
</dbReference>
<accession>A0A7J8YG96</accession>
<evidence type="ECO:0000313" key="1">
    <source>
        <dbReference type="EMBL" id="MBA0698603.1"/>
    </source>
</evidence>